<dbReference type="AlphaFoldDB" id="A0A645GFA1"/>
<sequence length="253" mass="27492">MKEAADRGARVLLPLGVIEEHGPHLPLSTDALVARVECMRIRAEFERRGLPCVVAPSFHWGICQANRGFIGSFAPRRETVAAMLGDILSSLAEFGFREVLGVCAHGDIENALAVMDAFRAANERGDIRARFCFDAARLAPFGLTGGEDFLLVVPPSTSAFGASEIPDVHAGDVETAIVSRYYPELVKTELAKSLPPVRLPDERAMDWLFGGHIHELSPQGYLGDPANFENVDVEAYLDDFARRIAGDEENTGG</sequence>
<evidence type="ECO:0000256" key="3">
    <source>
        <dbReference type="ARBA" id="ARBA00022801"/>
    </source>
</evidence>
<protein>
    <recommendedName>
        <fullName evidence="6">Creatinine amidohydrolase</fullName>
    </recommendedName>
</protein>
<dbReference type="Pfam" id="PF02633">
    <property type="entry name" value="Creatininase"/>
    <property type="match status" value="1"/>
</dbReference>
<comment type="cofactor">
    <cofactor evidence="1">
        <name>Zn(2+)</name>
        <dbReference type="ChEBI" id="CHEBI:29105"/>
    </cofactor>
</comment>
<dbReference type="GO" id="GO:0009231">
    <property type="term" value="P:riboflavin biosynthetic process"/>
    <property type="evidence" value="ECO:0007669"/>
    <property type="project" value="TreeGrafter"/>
</dbReference>
<evidence type="ECO:0000313" key="5">
    <source>
        <dbReference type="EMBL" id="MPN24459.1"/>
    </source>
</evidence>
<keyword evidence="4" id="KW-0862">Zinc</keyword>
<evidence type="ECO:0008006" key="6">
    <source>
        <dbReference type="Google" id="ProtNLM"/>
    </source>
</evidence>
<dbReference type="EMBL" id="VSSQ01073319">
    <property type="protein sequence ID" value="MPN24459.1"/>
    <property type="molecule type" value="Genomic_DNA"/>
</dbReference>
<keyword evidence="3" id="KW-0378">Hydrolase</keyword>
<evidence type="ECO:0000256" key="1">
    <source>
        <dbReference type="ARBA" id="ARBA00001947"/>
    </source>
</evidence>
<dbReference type="GO" id="GO:0046872">
    <property type="term" value="F:metal ion binding"/>
    <property type="evidence" value="ECO:0007669"/>
    <property type="project" value="UniProtKB-KW"/>
</dbReference>
<accession>A0A645GFA1</accession>
<dbReference type="InterPro" id="IPR003785">
    <property type="entry name" value="Creatininase/forma_Hydrolase"/>
</dbReference>
<name>A0A645GFA1_9ZZZZ</name>
<dbReference type="InterPro" id="IPR024087">
    <property type="entry name" value="Creatininase-like_sf"/>
</dbReference>
<reference evidence="5" key="1">
    <citation type="submission" date="2019-08" db="EMBL/GenBank/DDBJ databases">
        <authorList>
            <person name="Kucharzyk K."/>
            <person name="Murdoch R.W."/>
            <person name="Higgins S."/>
            <person name="Loffler F."/>
        </authorList>
    </citation>
    <scope>NUCLEOTIDE SEQUENCE</scope>
</reference>
<gene>
    <name evidence="5" type="ORF">SDC9_171858</name>
</gene>
<comment type="caution">
    <text evidence="5">The sequence shown here is derived from an EMBL/GenBank/DDBJ whole genome shotgun (WGS) entry which is preliminary data.</text>
</comment>
<proteinExistence type="predicted"/>
<dbReference type="GO" id="GO:0016811">
    <property type="term" value="F:hydrolase activity, acting on carbon-nitrogen (but not peptide) bonds, in linear amides"/>
    <property type="evidence" value="ECO:0007669"/>
    <property type="project" value="TreeGrafter"/>
</dbReference>
<dbReference type="PANTHER" id="PTHR35005">
    <property type="entry name" value="3-DEHYDRO-SCYLLO-INOSOSE HYDROLASE"/>
    <property type="match status" value="1"/>
</dbReference>
<organism evidence="5">
    <name type="scientific">bioreactor metagenome</name>
    <dbReference type="NCBI Taxonomy" id="1076179"/>
    <lineage>
        <taxon>unclassified sequences</taxon>
        <taxon>metagenomes</taxon>
        <taxon>ecological metagenomes</taxon>
    </lineage>
</organism>
<dbReference type="SUPFAM" id="SSF102215">
    <property type="entry name" value="Creatininase"/>
    <property type="match status" value="1"/>
</dbReference>
<keyword evidence="2" id="KW-0479">Metal-binding</keyword>
<evidence type="ECO:0000256" key="4">
    <source>
        <dbReference type="ARBA" id="ARBA00022833"/>
    </source>
</evidence>
<evidence type="ECO:0000256" key="2">
    <source>
        <dbReference type="ARBA" id="ARBA00022723"/>
    </source>
</evidence>
<dbReference type="PANTHER" id="PTHR35005:SF1">
    <property type="entry name" value="2-AMINO-5-FORMYLAMINO-6-RIBOSYLAMINOPYRIMIDIN-4(3H)-ONE 5'-MONOPHOSPHATE DEFORMYLASE"/>
    <property type="match status" value="1"/>
</dbReference>
<dbReference type="Gene3D" id="3.40.50.10310">
    <property type="entry name" value="Creatininase"/>
    <property type="match status" value="1"/>
</dbReference>